<accession>A0A3B0M9Z5</accession>
<evidence type="ECO:0000256" key="4">
    <source>
        <dbReference type="ARBA" id="ARBA00022840"/>
    </source>
</evidence>
<dbReference type="PANTHER" id="PTHR46743:SF2">
    <property type="entry name" value="TEICHOIC ACIDS EXPORT ATP-BINDING PROTEIN TAGH"/>
    <property type="match status" value="1"/>
</dbReference>
<dbReference type="AlphaFoldDB" id="A0A3B0M9Z5"/>
<dbReference type="SMART" id="SM00382">
    <property type="entry name" value="AAA"/>
    <property type="match status" value="1"/>
</dbReference>
<dbReference type="GO" id="GO:0140359">
    <property type="term" value="F:ABC-type transporter activity"/>
    <property type="evidence" value="ECO:0007669"/>
    <property type="project" value="InterPro"/>
</dbReference>
<dbReference type="GO" id="GO:0016887">
    <property type="term" value="F:ATP hydrolysis activity"/>
    <property type="evidence" value="ECO:0007669"/>
    <property type="project" value="InterPro"/>
</dbReference>
<evidence type="ECO:0000259" key="5">
    <source>
        <dbReference type="PROSITE" id="PS50893"/>
    </source>
</evidence>
<keyword evidence="4 6" id="KW-0067">ATP-binding</keyword>
<feature type="domain" description="ABC transporter" evidence="5">
    <location>
        <begin position="2"/>
        <end position="219"/>
    </location>
</feature>
<dbReference type="RefSeq" id="WP_121095855.1">
    <property type="nucleotide sequence ID" value="NZ_UIHC01000027.1"/>
</dbReference>
<proteinExistence type="inferred from homology"/>
<dbReference type="InterPro" id="IPR015860">
    <property type="entry name" value="ABC_transpr_TagH-like"/>
</dbReference>
<dbReference type="CDD" id="cd03220">
    <property type="entry name" value="ABC_KpsT_Wzt"/>
    <property type="match status" value="1"/>
</dbReference>
<dbReference type="PROSITE" id="PS50893">
    <property type="entry name" value="ABC_TRANSPORTER_2"/>
    <property type="match status" value="1"/>
</dbReference>
<reference evidence="7" key="1">
    <citation type="submission" date="2018-08" db="EMBL/GenBank/DDBJ databases">
        <authorList>
            <person name="Rodrigo-Torres L."/>
            <person name="Arahal R. D."/>
            <person name="Lucena T."/>
        </authorList>
    </citation>
    <scope>NUCLEOTIDE SEQUENCE [LARGE SCALE GENOMIC DNA]</scope>
    <source>
        <strain evidence="7">CECT 7235</strain>
    </source>
</reference>
<keyword evidence="3" id="KW-0547">Nucleotide-binding</keyword>
<evidence type="ECO:0000256" key="2">
    <source>
        <dbReference type="ARBA" id="ARBA00022448"/>
    </source>
</evidence>
<dbReference type="InterPro" id="IPR027417">
    <property type="entry name" value="P-loop_NTPase"/>
</dbReference>
<keyword evidence="2" id="KW-0813">Transport</keyword>
<sequence>MIQLRDLCKSFEIPGGTHSVFQNLTLDLPPGRSLGLLGRNGAGKSTLLKIIAGTMQPSAGRVIRGGKISWPIGGANSFHPDMTGLQNTRFLARCYGIDSDSLARYVEEFAQIGDHFHMPLRTYSQGMKSRLSFGVAMGIPFDTYLIDEVTGAGDKSFRERSNKVFRARMAKADAIMISHNMSDMRSFCNSGLVLHHGMLEFFDDIEQAITRHEELMNLA</sequence>
<dbReference type="GO" id="GO:0005524">
    <property type="term" value="F:ATP binding"/>
    <property type="evidence" value="ECO:0007669"/>
    <property type="project" value="UniProtKB-KW"/>
</dbReference>
<dbReference type="EMBL" id="UIHC01000027">
    <property type="protein sequence ID" value="SUZ32741.1"/>
    <property type="molecule type" value="Genomic_DNA"/>
</dbReference>
<dbReference type="Pfam" id="PF00005">
    <property type="entry name" value="ABC_tran"/>
    <property type="match status" value="1"/>
</dbReference>
<comment type="similarity">
    <text evidence="1">Belongs to the ABC transporter superfamily.</text>
</comment>
<name>A0A3B0M9Z5_9RHOB</name>
<organism evidence="6 7">
    <name type="scientific">Roseinatronobacter ekhonensis</name>
    <dbReference type="NCBI Taxonomy" id="254356"/>
    <lineage>
        <taxon>Bacteria</taxon>
        <taxon>Pseudomonadati</taxon>
        <taxon>Pseudomonadota</taxon>
        <taxon>Alphaproteobacteria</taxon>
        <taxon>Rhodobacterales</taxon>
        <taxon>Paracoccaceae</taxon>
        <taxon>Roseinatronobacter</taxon>
    </lineage>
</organism>
<dbReference type="OrthoDB" id="9778870at2"/>
<protein>
    <submittedName>
        <fullName evidence="6">Polysialic acid transport ATP-binding protein KpsT</fullName>
    </submittedName>
</protein>
<dbReference type="PROSITE" id="PS00211">
    <property type="entry name" value="ABC_TRANSPORTER_1"/>
    <property type="match status" value="1"/>
</dbReference>
<dbReference type="PANTHER" id="PTHR46743">
    <property type="entry name" value="TEICHOIC ACIDS EXPORT ATP-BINDING PROTEIN TAGH"/>
    <property type="match status" value="1"/>
</dbReference>
<evidence type="ECO:0000256" key="3">
    <source>
        <dbReference type="ARBA" id="ARBA00022741"/>
    </source>
</evidence>
<dbReference type="InterPro" id="IPR050683">
    <property type="entry name" value="Bact_Polysacc_Export_ATP-bd"/>
</dbReference>
<dbReference type="SUPFAM" id="SSF52540">
    <property type="entry name" value="P-loop containing nucleoside triphosphate hydrolases"/>
    <property type="match status" value="1"/>
</dbReference>
<dbReference type="Proteomes" id="UP000272908">
    <property type="component" value="Unassembled WGS sequence"/>
</dbReference>
<dbReference type="Gene3D" id="3.40.50.300">
    <property type="entry name" value="P-loop containing nucleotide triphosphate hydrolases"/>
    <property type="match status" value="1"/>
</dbReference>
<evidence type="ECO:0000313" key="7">
    <source>
        <dbReference type="Proteomes" id="UP000272908"/>
    </source>
</evidence>
<dbReference type="GO" id="GO:0016020">
    <property type="term" value="C:membrane"/>
    <property type="evidence" value="ECO:0007669"/>
    <property type="project" value="InterPro"/>
</dbReference>
<evidence type="ECO:0000256" key="1">
    <source>
        <dbReference type="ARBA" id="ARBA00005417"/>
    </source>
</evidence>
<gene>
    <name evidence="6" type="primary">kpsT_2</name>
    <name evidence="6" type="ORF">ROE7235_02503</name>
</gene>
<keyword evidence="7" id="KW-1185">Reference proteome</keyword>
<dbReference type="InterPro" id="IPR017871">
    <property type="entry name" value="ABC_transporter-like_CS"/>
</dbReference>
<dbReference type="InterPro" id="IPR003593">
    <property type="entry name" value="AAA+_ATPase"/>
</dbReference>
<evidence type="ECO:0000313" key="6">
    <source>
        <dbReference type="EMBL" id="SUZ32741.1"/>
    </source>
</evidence>
<dbReference type="InterPro" id="IPR003439">
    <property type="entry name" value="ABC_transporter-like_ATP-bd"/>
</dbReference>